<proteinExistence type="inferred from homology"/>
<evidence type="ECO:0008006" key="6">
    <source>
        <dbReference type="Google" id="ProtNLM"/>
    </source>
</evidence>
<comment type="similarity">
    <text evidence="1">Belongs to the bacterial ribosomal protein bL35 family.</text>
</comment>
<dbReference type="STRING" id="65489.A0A0D3HH14"/>
<evidence type="ECO:0000256" key="2">
    <source>
        <dbReference type="ARBA" id="ARBA00022980"/>
    </source>
</evidence>
<dbReference type="PANTHER" id="PTHR36400">
    <property type="entry name" value="RIBOSOMAL PROTEIN L35"/>
    <property type="match status" value="1"/>
</dbReference>
<dbReference type="InterPro" id="IPR037229">
    <property type="entry name" value="Ribosomal_bL35_sf"/>
</dbReference>
<dbReference type="AlphaFoldDB" id="A0A0D3HH14"/>
<dbReference type="HOGENOM" id="CLU_135311_1_0_1"/>
<protein>
    <recommendedName>
        <fullName evidence="6">50S ribosomal protein L35</fullName>
    </recommendedName>
</protein>
<dbReference type="GO" id="GO:1990904">
    <property type="term" value="C:ribonucleoprotein complex"/>
    <property type="evidence" value="ECO:0007669"/>
    <property type="project" value="UniProtKB-KW"/>
</dbReference>
<keyword evidence="3" id="KW-0687">Ribonucleoprotein</keyword>
<evidence type="ECO:0000313" key="5">
    <source>
        <dbReference type="Proteomes" id="UP000026960"/>
    </source>
</evidence>
<dbReference type="EnsemblPlants" id="OBART10G19800.1">
    <property type="protein sequence ID" value="OBART10G19800.1"/>
    <property type="gene ID" value="OBART10G19800"/>
</dbReference>
<sequence>MRRWCAAAGLGLGRRLLSSSVSAPAHRPLPAHLIPSPRPLPFSSRHHLLTPPLGLHPSSPPPMQWQTQQVRHFAAKDRSRAPRTPTTSKVKKYKIKPPSSMKFRFRVMNDGQVRRWRAGKRHNAHLKSKEAKRRLRKPALVHLAYAKVIKKLNFCS</sequence>
<organism evidence="4">
    <name type="scientific">Oryza barthii</name>
    <dbReference type="NCBI Taxonomy" id="65489"/>
    <lineage>
        <taxon>Eukaryota</taxon>
        <taxon>Viridiplantae</taxon>
        <taxon>Streptophyta</taxon>
        <taxon>Embryophyta</taxon>
        <taxon>Tracheophyta</taxon>
        <taxon>Spermatophyta</taxon>
        <taxon>Magnoliopsida</taxon>
        <taxon>Liliopsida</taxon>
        <taxon>Poales</taxon>
        <taxon>Poaceae</taxon>
        <taxon>BOP clade</taxon>
        <taxon>Oryzoideae</taxon>
        <taxon>Oryzeae</taxon>
        <taxon>Oryzinae</taxon>
        <taxon>Oryza</taxon>
    </lineage>
</organism>
<evidence type="ECO:0000256" key="1">
    <source>
        <dbReference type="ARBA" id="ARBA00006598"/>
    </source>
</evidence>
<dbReference type="GO" id="GO:0005840">
    <property type="term" value="C:ribosome"/>
    <property type="evidence" value="ECO:0007669"/>
    <property type="project" value="UniProtKB-KW"/>
</dbReference>
<reference evidence="4" key="2">
    <citation type="submission" date="2015-03" db="UniProtKB">
        <authorList>
            <consortium name="EnsemblPlants"/>
        </authorList>
    </citation>
    <scope>IDENTIFICATION</scope>
</reference>
<dbReference type="PANTHER" id="PTHR36400:SF1">
    <property type="entry name" value="RIBOSOMAL PROTEIN L35"/>
    <property type="match status" value="1"/>
</dbReference>
<dbReference type="PaxDb" id="65489-OBART10G19800.1"/>
<dbReference type="Proteomes" id="UP000026960">
    <property type="component" value="Chromosome 10"/>
</dbReference>
<name>A0A0D3HH14_9ORYZ</name>
<reference evidence="4" key="1">
    <citation type="journal article" date="2009" name="Rice">
        <title>De Novo Next Generation Sequencing of Plant Genomes.</title>
        <authorList>
            <person name="Rounsley S."/>
            <person name="Marri P.R."/>
            <person name="Yu Y."/>
            <person name="He R."/>
            <person name="Sisneros N."/>
            <person name="Goicoechea J.L."/>
            <person name="Lee S.J."/>
            <person name="Angelova A."/>
            <person name="Kudrna D."/>
            <person name="Luo M."/>
            <person name="Affourtit J."/>
            <person name="Desany B."/>
            <person name="Knight J."/>
            <person name="Niazi F."/>
            <person name="Egholm M."/>
            <person name="Wing R.A."/>
        </authorList>
    </citation>
    <scope>NUCLEOTIDE SEQUENCE [LARGE SCALE GENOMIC DNA]</scope>
    <source>
        <strain evidence="4">cv. IRGC 105608</strain>
    </source>
</reference>
<evidence type="ECO:0000256" key="3">
    <source>
        <dbReference type="ARBA" id="ARBA00023274"/>
    </source>
</evidence>
<dbReference type="InterPro" id="IPR021137">
    <property type="entry name" value="Ribosomal_bL35-like"/>
</dbReference>
<dbReference type="Pfam" id="PF01632">
    <property type="entry name" value="Ribosomal_L35p"/>
    <property type="match status" value="1"/>
</dbReference>
<evidence type="ECO:0000313" key="4">
    <source>
        <dbReference type="EnsemblPlants" id="OBART10G19800.1"/>
    </source>
</evidence>
<dbReference type="Gramene" id="OBART10G19800.1">
    <property type="protein sequence ID" value="OBART10G19800.1"/>
    <property type="gene ID" value="OBART10G19800"/>
</dbReference>
<accession>A0A0D3HH14</accession>
<dbReference type="eggNOG" id="ENOG502S5G7">
    <property type="taxonomic scope" value="Eukaryota"/>
</dbReference>
<dbReference type="Gene3D" id="4.10.410.60">
    <property type="match status" value="1"/>
</dbReference>
<dbReference type="GO" id="GO:0003735">
    <property type="term" value="F:structural constituent of ribosome"/>
    <property type="evidence" value="ECO:0007669"/>
    <property type="project" value="InterPro"/>
</dbReference>
<dbReference type="SUPFAM" id="SSF143034">
    <property type="entry name" value="L35p-like"/>
    <property type="match status" value="1"/>
</dbReference>
<keyword evidence="2" id="KW-0689">Ribosomal protein</keyword>
<dbReference type="GO" id="GO:0006412">
    <property type="term" value="P:translation"/>
    <property type="evidence" value="ECO:0007669"/>
    <property type="project" value="InterPro"/>
</dbReference>
<keyword evidence="5" id="KW-1185">Reference proteome</keyword>